<proteinExistence type="predicted"/>
<accession>A0ABP7U723</accession>
<evidence type="ECO:0000313" key="1">
    <source>
        <dbReference type="EMBL" id="GAA4037085.1"/>
    </source>
</evidence>
<dbReference type="RefSeq" id="WP_344886080.1">
    <property type="nucleotide sequence ID" value="NZ_BAABAL010000028.1"/>
</dbReference>
<comment type="caution">
    <text evidence="1">The sequence shown here is derived from an EMBL/GenBank/DDBJ whole genome shotgun (WGS) entry which is preliminary data.</text>
</comment>
<name>A0ABP7U723_9PSEU</name>
<keyword evidence="2" id="KW-1185">Reference proteome</keyword>
<sequence length="91" mass="9889">MEIELDVFSGVPNPRWTLTDAEAEHVVSLLPASPLETPETESEGLGFRGFRLHNPERRSGLPEVVELGHGTGELAALLTAQAIHHGYAHLL</sequence>
<gene>
    <name evidence="1" type="ORF">GCM10022247_73630</name>
</gene>
<dbReference type="Proteomes" id="UP001501747">
    <property type="component" value="Unassembled WGS sequence"/>
</dbReference>
<dbReference type="EMBL" id="BAABAL010000028">
    <property type="protein sequence ID" value="GAA4037085.1"/>
    <property type="molecule type" value="Genomic_DNA"/>
</dbReference>
<organism evidence="1 2">
    <name type="scientific">Allokutzneria multivorans</name>
    <dbReference type="NCBI Taxonomy" id="1142134"/>
    <lineage>
        <taxon>Bacteria</taxon>
        <taxon>Bacillati</taxon>
        <taxon>Actinomycetota</taxon>
        <taxon>Actinomycetes</taxon>
        <taxon>Pseudonocardiales</taxon>
        <taxon>Pseudonocardiaceae</taxon>
        <taxon>Allokutzneria</taxon>
    </lineage>
</organism>
<evidence type="ECO:0000313" key="2">
    <source>
        <dbReference type="Proteomes" id="UP001501747"/>
    </source>
</evidence>
<protein>
    <submittedName>
        <fullName evidence="1">Uncharacterized protein</fullName>
    </submittedName>
</protein>
<reference evidence="2" key="1">
    <citation type="journal article" date="2019" name="Int. J. Syst. Evol. Microbiol.">
        <title>The Global Catalogue of Microorganisms (GCM) 10K type strain sequencing project: providing services to taxonomists for standard genome sequencing and annotation.</title>
        <authorList>
            <consortium name="The Broad Institute Genomics Platform"/>
            <consortium name="The Broad Institute Genome Sequencing Center for Infectious Disease"/>
            <person name="Wu L."/>
            <person name="Ma J."/>
        </authorList>
    </citation>
    <scope>NUCLEOTIDE SEQUENCE [LARGE SCALE GENOMIC DNA]</scope>
    <source>
        <strain evidence="2">JCM 17342</strain>
    </source>
</reference>